<dbReference type="Pfam" id="PF03732">
    <property type="entry name" value="Retrotrans_gag"/>
    <property type="match status" value="1"/>
</dbReference>
<gene>
    <name evidence="5" type="ORF">FSB_LOCUS43618</name>
</gene>
<dbReference type="PANTHER" id="PTHR11439:SF498">
    <property type="entry name" value="DNAK FAMILY PROTEIN"/>
    <property type="match status" value="1"/>
</dbReference>
<evidence type="ECO:0000313" key="5">
    <source>
        <dbReference type="EMBL" id="SPD15736.1"/>
    </source>
</evidence>
<organism evidence="5">
    <name type="scientific">Fagus sylvatica</name>
    <name type="common">Beechnut</name>
    <dbReference type="NCBI Taxonomy" id="28930"/>
    <lineage>
        <taxon>Eukaryota</taxon>
        <taxon>Viridiplantae</taxon>
        <taxon>Streptophyta</taxon>
        <taxon>Embryophyta</taxon>
        <taxon>Tracheophyta</taxon>
        <taxon>Spermatophyta</taxon>
        <taxon>Magnoliopsida</taxon>
        <taxon>eudicotyledons</taxon>
        <taxon>Gunneridae</taxon>
        <taxon>Pentapetalae</taxon>
        <taxon>rosids</taxon>
        <taxon>fabids</taxon>
        <taxon>Fagales</taxon>
        <taxon>Fagaceae</taxon>
        <taxon>Fagus</taxon>
    </lineage>
</organism>
<evidence type="ECO:0008006" key="6">
    <source>
        <dbReference type="Google" id="ProtNLM"/>
    </source>
</evidence>
<dbReference type="InterPro" id="IPR013103">
    <property type="entry name" value="RVT_2"/>
</dbReference>
<proteinExistence type="predicted"/>
<feature type="compositionally biased region" description="Low complexity" evidence="1">
    <location>
        <begin position="529"/>
        <end position="540"/>
    </location>
</feature>
<evidence type="ECO:0000259" key="4">
    <source>
        <dbReference type="Pfam" id="PF14244"/>
    </source>
</evidence>
<evidence type="ECO:0000259" key="2">
    <source>
        <dbReference type="Pfam" id="PF03732"/>
    </source>
</evidence>
<dbReference type="Pfam" id="PF14244">
    <property type="entry name" value="Retrotran_gag_3"/>
    <property type="match status" value="1"/>
</dbReference>
<evidence type="ECO:0000256" key="1">
    <source>
        <dbReference type="SAM" id="MobiDB-lite"/>
    </source>
</evidence>
<sequence length="1093" mass="122057">MLGQQSIAAEIKHSSRDSCSSREFSLLPSVKISYPSQQSIPHQSSLSNLLLPWSNMLPHSLNILLLLTSKIPSGSYIPVMANDSNPCHLHNGDNPGIMLVTQPLNGDNYQTWSRSMLMALTAKNKEGFVNGSIEPLNPSAPCYSSWKRCDTMVLSWILNSLSKEISASVIYLDTSIEVWKDLKERFSQSNGPRIYQLQKAIASLSQDQGSVSSYYTKLKGSWDELMNYRPIPACTCGALKTLMDYQHSEYVMKFLVGLDDSYASVRGQILLMDPMPTINKVFSLVSQEERQRELSSGSTIRGIESGAAALAVNFRPNAGNKNYGRKERPMCSHCGITGHTVEKCYRLHGFPPGYKPRARPSANQVMTASSSATDHMICSITLFTKITSSLHTTVELPNGESALVTHTGTIKLSDSLTLVDDLVKWKMIGLGRERGGLYFLQSSHSDPSSFIPNNKSVHTVNQPKSITKSSKLDLWHFRLGHTSYSNLQFVKDFVSVGSSIYASFPLNTSLLHAPTSPIRPHISDHSDASDPSAASLSNASHNPPTPTPTAMTNTFSAPIHVPTLEPYPLVPSRKSVRSHKPPGYLNDYYCNMITSTPHDLSSPSDQAPASNQSEPQFYHQAVQSQDWRDAMTAELAALESNHTWLVAKGYTQREGFDYYDTFSPVAKFGTVRLLLAIAAVKKWHIAQLDINNAFLHGDLHEEVYMSLPPGFHSKGGQNLVCKLHKSLYGLKQASRQWFEKFSSTLLQHGFVQSKSDYSLFTKQEGESFLVLLVYVDDILITCNNHEAIDQLKVFLDKQFKLKDLGNLRYFLGLEVARSTTGISLCQRKYALDIINDSGLLGSKPSKFPMEQNCKLSRSEGELLKEPGNYRRLVGRLLYLTLTRPDITFAVHRLSQFMDQPREPHMQAASRVVQYVKNSPGKGLFFSANSKFQLKAFTDSDWAACPDTRKSVTGYCIFMGDSLISWKSKKQTTISRSSAEAEYRAMAVTTCEITWLLALFKDLQLSHPQPVSLYCDSRAALHIASNPIFHERTKHIEIDCHLIRDKIQEGIIKTFHVSTHHQLADIFTKPLGFLQFSKLLGKMGLHDIYHPIPS</sequence>
<dbReference type="InterPro" id="IPR029472">
    <property type="entry name" value="Copia-like_N"/>
</dbReference>
<feature type="domain" description="Reverse transcriptase Ty1/copia-type" evidence="3">
    <location>
        <begin position="643"/>
        <end position="850"/>
    </location>
</feature>
<dbReference type="SUPFAM" id="SSF56672">
    <property type="entry name" value="DNA/RNA polymerases"/>
    <property type="match status" value="1"/>
</dbReference>
<protein>
    <recommendedName>
        <fullName evidence="6">Reverse transcriptase Ty1/copia-type domain-containing protein</fullName>
    </recommendedName>
</protein>
<feature type="region of interest" description="Disordered" evidence="1">
    <location>
        <begin position="517"/>
        <end position="554"/>
    </location>
</feature>
<dbReference type="InterPro" id="IPR043502">
    <property type="entry name" value="DNA/RNA_pol_sf"/>
</dbReference>
<feature type="domain" description="Retrotransposon gag" evidence="2">
    <location>
        <begin position="155"/>
        <end position="227"/>
    </location>
</feature>
<dbReference type="Pfam" id="PF07727">
    <property type="entry name" value="RVT_2"/>
    <property type="match status" value="1"/>
</dbReference>
<reference evidence="5" key="1">
    <citation type="submission" date="2018-02" db="EMBL/GenBank/DDBJ databases">
        <authorList>
            <person name="Cohen D.B."/>
            <person name="Kent A.D."/>
        </authorList>
    </citation>
    <scope>NUCLEOTIDE SEQUENCE</scope>
</reference>
<dbReference type="AlphaFoldDB" id="A0A2N9HNI5"/>
<dbReference type="InterPro" id="IPR005162">
    <property type="entry name" value="Retrotrans_gag_dom"/>
</dbReference>
<dbReference type="EMBL" id="OIVN01004146">
    <property type="protein sequence ID" value="SPD15736.1"/>
    <property type="molecule type" value="Genomic_DNA"/>
</dbReference>
<accession>A0A2N9HNI5</accession>
<dbReference type="CDD" id="cd09272">
    <property type="entry name" value="RNase_HI_RT_Ty1"/>
    <property type="match status" value="1"/>
</dbReference>
<name>A0A2N9HNI5_FAGSY</name>
<dbReference type="PANTHER" id="PTHR11439">
    <property type="entry name" value="GAG-POL-RELATED RETROTRANSPOSON"/>
    <property type="match status" value="1"/>
</dbReference>
<feature type="domain" description="Retrotransposon Copia-like N-terminal" evidence="4">
    <location>
        <begin position="90"/>
        <end position="134"/>
    </location>
</feature>
<evidence type="ECO:0000259" key="3">
    <source>
        <dbReference type="Pfam" id="PF07727"/>
    </source>
</evidence>